<dbReference type="GO" id="GO:0016020">
    <property type="term" value="C:membrane"/>
    <property type="evidence" value="ECO:0007669"/>
    <property type="project" value="UniProtKB-SubCell"/>
</dbReference>
<evidence type="ECO:0000313" key="6">
    <source>
        <dbReference type="EMBL" id="RZO19333.1"/>
    </source>
</evidence>
<proteinExistence type="predicted"/>
<sequence>MSAIIIYSLALALVHFWILPASLNLKNFGYLVSNRDGSVETSAIYDRVSRAAANYQESFAAFLALCLLSMHMGIDLSATATYWLGFRIAFLACYTIGITYLRTALWLGSLGCLISMAVQLS</sequence>
<comment type="subcellular location">
    <subcellularLocation>
        <location evidence="1">Membrane</location>
    </subcellularLocation>
</comment>
<organism evidence="6 7">
    <name type="scientific">SAR92 clade bacterium</name>
    <dbReference type="NCBI Taxonomy" id="2315479"/>
    <lineage>
        <taxon>Bacteria</taxon>
        <taxon>Pseudomonadati</taxon>
        <taxon>Pseudomonadota</taxon>
        <taxon>Gammaproteobacteria</taxon>
        <taxon>Cellvibrionales</taxon>
        <taxon>Porticoccaceae</taxon>
        <taxon>SAR92 clade</taxon>
    </lineage>
</organism>
<dbReference type="Proteomes" id="UP000315889">
    <property type="component" value="Unassembled WGS sequence"/>
</dbReference>
<keyword evidence="3 5" id="KW-1133">Transmembrane helix</keyword>
<dbReference type="EMBL" id="SHBP01000013">
    <property type="protein sequence ID" value="RZO19333.1"/>
    <property type="molecule type" value="Genomic_DNA"/>
</dbReference>
<dbReference type="SUPFAM" id="SSF161084">
    <property type="entry name" value="MAPEG domain-like"/>
    <property type="match status" value="1"/>
</dbReference>
<dbReference type="InterPro" id="IPR023352">
    <property type="entry name" value="MAPEG-like_dom_sf"/>
</dbReference>
<evidence type="ECO:0000313" key="7">
    <source>
        <dbReference type="Proteomes" id="UP000315889"/>
    </source>
</evidence>
<feature type="transmembrane region" description="Helical" evidence="5">
    <location>
        <begin position="57"/>
        <end position="74"/>
    </location>
</feature>
<feature type="transmembrane region" description="Helical" evidence="5">
    <location>
        <begin position="6"/>
        <end position="25"/>
    </location>
</feature>
<dbReference type="InterPro" id="IPR001129">
    <property type="entry name" value="Membr-assoc_MAPEG"/>
</dbReference>
<protein>
    <submittedName>
        <fullName evidence="6">MAPEG family protein</fullName>
    </submittedName>
</protein>
<evidence type="ECO:0000256" key="3">
    <source>
        <dbReference type="ARBA" id="ARBA00022989"/>
    </source>
</evidence>
<dbReference type="Gene3D" id="1.20.120.550">
    <property type="entry name" value="Membrane associated eicosanoid/glutathione metabolism-like domain"/>
    <property type="match status" value="1"/>
</dbReference>
<evidence type="ECO:0000256" key="4">
    <source>
        <dbReference type="ARBA" id="ARBA00023136"/>
    </source>
</evidence>
<evidence type="ECO:0000256" key="5">
    <source>
        <dbReference type="SAM" id="Phobius"/>
    </source>
</evidence>
<reference evidence="6 7" key="1">
    <citation type="submission" date="2019-02" db="EMBL/GenBank/DDBJ databases">
        <title>Prokaryotic population dynamics and viral predation in marine succession experiment using metagenomics: the confinement effect.</title>
        <authorList>
            <person name="Haro-Moreno J.M."/>
            <person name="Rodriguez-Valera F."/>
            <person name="Lopez-Perez M."/>
        </authorList>
    </citation>
    <scope>NUCLEOTIDE SEQUENCE [LARGE SCALE GENOMIC DNA]</scope>
    <source>
        <strain evidence="6">MED-G170</strain>
    </source>
</reference>
<dbReference type="Pfam" id="PF01124">
    <property type="entry name" value="MAPEG"/>
    <property type="match status" value="1"/>
</dbReference>
<comment type="caution">
    <text evidence="6">The sequence shown here is derived from an EMBL/GenBank/DDBJ whole genome shotgun (WGS) entry which is preliminary data.</text>
</comment>
<accession>A0A520MDM7</accession>
<name>A0A520MDM7_9GAMM</name>
<evidence type="ECO:0000256" key="2">
    <source>
        <dbReference type="ARBA" id="ARBA00022692"/>
    </source>
</evidence>
<dbReference type="AlphaFoldDB" id="A0A520MDM7"/>
<gene>
    <name evidence="6" type="ORF">EVB03_08130</name>
</gene>
<evidence type="ECO:0000256" key="1">
    <source>
        <dbReference type="ARBA" id="ARBA00004370"/>
    </source>
</evidence>
<keyword evidence="2 5" id="KW-0812">Transmembrane</keyword>
<keyword evidence="4 5" id="KW-0472">Membrane</keyword>